<keyword evidence="3" id="KW-1185">Reference proteome</keyword>
<dbReference type="Proteomes" id="UP001172159">
    <property type="component" value="Unassembled WGS sequence"/>
</dbReference>
<feature type="transmembrane region" description="Helical" evidence="1">
    <location>
        <begin position="95"/>
        <end position="126"/>
    </location>
</feature>
<name>A0AA40BKY5_9PEZI</name>
<gene>
    <name evidence="2" type="ORF">B0T21DRAFT_173259</name>
</gene>
<feature type="transmembrane region" description="Helical" evidence="1">
    <location>
        <begin position="61"/>
        <end position="83"/>
    </location>
</feature>
<proteinExistence type="predicted"/>
<comment type="caution">
    <text evidence="2">The sequence shown here is derived from an EMBL/GenBank/DDBJ whole genome shotgun (WGS) entry which is preliminary data.</text>
</comment>
<dbReference type="EMBL" id="JAUKTV010000006">
    <property type="protein sequence ID" value="KAK0736043.1"/>
    <property type="molecule type" value="Genomic_DNA"/>
</dbReference>
<dbReference type="AlphaFoldDB" id="A0AA40BKY5"/>
<evidence type="ECO:0000256" key="1">
    <source>
        <dbReference type="SAM" id="Phobius"/>
    </source>
</evidence>
<evidence type="ECO:0000313" key="2">
    <source>
        <dbReference type="EMBL" id="KAK0736043.1"/>
    </source>
</evidence>
<accession>A0AA40BKY5</accession>
<reference evidence="2" key="1">
    <citation type="submission" date="2023-06" db="EMBL/GenBank/DDBJ databases">
        <title>Genome-scale phylogeny and comparative genomics of the fungal order Sordariales.</title>
        <authorList>
            <consortium name="Lawrence Berkeley National Laboratory"/>
            <person name="Hensen N."/>
            <person name="Bonometti L."/>
            <person name="Westerberg I."/>
            <person name="Brannstrom I.O."/>
            <person name="Guillou S."/>
            <person name="Cros-Aarteil S."/>
            <person name="Calhoun S."/>
            <person name="Haridas S."/>
            <person name="Kuo A."/>
            <person name="Mondo S."/>
            <person name="Pangilinan J."/>
            <person name="Riley R."/>
            <person name="Labutti K."/>
            <person name="Andreopoulos B."/>
            <person name="Lipzen A."/>
            <person name="Chen C."/>
            <person name="Yanf M."/>
            <person name="Daum C."/>
            <person name="Ng V."/>
            <person name="Clum A."/>
            <person name="Steindorff A."/>
            <person name="Ohm R."/>
            <person name="Martin F."/>
            <person name="Silar P."/>
            <person name="Natvig D."/>
            <person name="Lalanne C."/>
            <person name="Gautier V."/>
            <person name="Ament-Velasquez S.L."/>
            <person name="Kruys A."/>
            <person name="Hutchinson M.I."/>
            <person name="Powell A.J."/>
            <person name="Barry K."/>
            <person name="Miller A.N."/>
            <person name="Grigoriev I.V."/>
            <person name="Debuchy R."/>
            <person name="Gladieux P."/>
            <person name="Thoren M.H."/>
            <person name="Johannesson H."/>
        </authorList>
    </citation>
    <scope>NUCLEOTIDE SEQUENCE</scope>
    <source>
        <strain evidence="2">CBS 540.89</strain>
    </source>
</reference>
<keyword evidence="1" id="KW-1133">Transmembrane helix</keyword>
<keyword evidence="1" id="KW-0472">Membrane</keyword>
<evidence type="ECO:0000313" key="3">
    <source>
        <dbReference type="Proteomes" id="UP001172159"/>
    </source>
</evidence>
<protein>
    <submittedName>
        <fullName evidence="2">Uncharacterized protein</fullName>
    </submittedName>
</protein>
<keyword evidence="1" id="KW-0812">Transmembrane</keyword>
<organism evidence="2 3">
    <name type="scientific">Apiosordaria backusii</name>
    <dbReference type="NCBI Taxonomy" id="314023"/>
    <lineage>
        <taxon>Eukaryota</taxon>
        <taxon>Fungi</taxon>
        <taxon>Dikarya</taxon>
        <taxon>Ascomycota</taxon>
        <taxon>Pezizomycotina</taxon>
        <taxon>Sordariomycetes</taxon>
        <taxon>Sordariomycetidae</taxon>
        <taxon>Sordariales</taxon>
        <taxon>Lasiosphaeriaceae</taxon>
        <taxon>Apiosordaria</taxon>
    </lineage>
</organism>
<sequence>MINPEVFSKGTAPGEPGRSPPLAPHSNTLQYVSNYLVHLDQTRQSMIYLADQRHSPKNTNLIAYIYLSIGLFQQSLAAFFLLVRDDSEVVVVVTIVVVTIVIVIVIVIVTIIIIIIIIFFGFMIIVSKTGSKGKKSASARNKLQ</sequence>